<name>A0A087T6K6_STEMI</name>
<organism evidence="1 2">
    <name type="scientific">Stegodyphus mimosarum</name>
    <name type="common">African social velvet spider</name>
    <dbReference type="NCBI Taxonomy" id="407821"/>
    <lineage>
        <taxon>Eukaryota</taxon>
        <taxon>Metazoa</taxon>
        <taxon>Ecdysozoa</taxon>
        <taxon>Arthropoda</taxon>
        <taxon>Chelicerata</taxon>
        <taxon>Arachnida</taxon>
        <taxon>Araneae</taxon>
        <taxon>Araneomorphae</taxon>
        <taxon>Entelegynae</taxon>
        <taxon>Eresoidea</taxon>
        <taxon>Eresidae</taxon>
        <taxon>Stegodyphus</taxon>
    </lineage>
</organism>
<dbReference type="AlphaFoldDB" id="A0A087T6K6"/>
<reference evidence="1 2" key="1">
    <citation type="submission" date="2013-11" db="EMBL/GenBank/DDBJ databases">
        <title>Genome sequencing of Stegodyphus mimosarum.</title>
        <authorList>
            <person name="Bechsgaard J."/>
        </authorList>
    </citation>
    <scope>NUCLEOTIDE SEQUENCE [LARGE SCALE GENOMIC DNA]</scope>
</reference>
<sequence length="36" mass="4339">MSGFLCQQMLTIWNFLLQNNLPHQGKEENKPHHYLK</sequence>
<accession>A0A087T6K6</accession>
<evidence type="ECO:0000313" key="1">
    <source>
        <dbReference type="EMBL" id="KFM60745.1"/>
    </source>
</evidence>
<protein>
    <submittedName>
        <fullName evidence="1">Uncharacterized protein</fullName>
    </submittedName>
</protein>
<dbReference type="Proteomes" id="UP000054359">
    <property type="component" value="Unassembled WGS sequence"/>
</dbReference>
<keyword evidence="2" id="KW-1185">Reference proteome</keyword>
<proteinExistence type="predicted"/>
<evidence type="ECO:0000313" key="2">
    <source>
        <dbReference type="Proteomes" id="UP000054359"/>
    </source>
</evidence>
<feature type="non-terminal residue" evidence="1">
    <location>
        <position position="36"/>
    </location>
</feature>
<gene>
    <name evidence="1" type="ORF">X975_17885</name>
</gene>
<dbReference type="EMBL" id="KK113668">
    <property type="protein sequence ID" value="KFM60745.1"/>
    <property type="molecule type" value="Genomic_DNA"/>
</dbReference>